<comment type="caution">
    <text evidence="1">The sequence shown here is derived from an EMBL/GenBank/DDBJ whole genome shotgun (WGS) entry which is preliminary data.</text>
</comment>
<organism evidence="1 2">
    <name type="scientific">Pseudooceanicola albus</name>
    <dbReference type="NCBI Taxonomy" id="2692189"/>
    <lineage>
        <taxon>Bacteria</taxon>
        <taxon>Pseudomonadati</taxon>
        <taxon>Pseudomonadota</taxon>
        <taxon>Alphaproteobacteria</taxon>
        <taxon>Rhodobacterales</taxon>
        <taxon>Paracoccaceae</taxon>
        <taxon>Pseudooceanicola</taxon>
    </lineage>
</organism>
<accession>A0A6L7G3L9</accession>
<proteinExistence type="predicted"/>
<dbReference type="Proteomes" id="UP000477911">
    <property type="component" value="Unassembled WGS sequence"/>
</dbReference>
<protein>
    <submittedName>
        <fullName evidence="1">Uncharacterized protein</fullName>
    </submittedName>
</protein>
<reference evidence="1 2" key="1">
    <citation type="submission" date="2019-12" db="EMBL/GenBank/DDBJ databases">
        <authorList>
            <person name="Li M."/>
        </authorList>
    </citation>
    <scope>NUCLEOTIDE SEQUENCE [LARGE SCALE GENOMIC DNA]</scope>
    <source>
        <strain evidence="1 2">GBMRC 2024</strain>
    </source>
</reference>
<evidence type="ECO:0000313" key="2">
    <source>
        <dbReference type="Proteomes" id="UP000477911"/>
    </source>
</evidence>
<evidence type="ECO:0000313" key="1">
    <source>
        <dbReference type="EMBL" id="MXN18954.1"/>
    </source>
</evidence>
<keyword evidence="2" id="KW-1185">Reference proteome</keyword>
<name>A0A6L7G3L9_9RHOB</name>
<dbReference type="RefSeq" id="WP_160895080.1">
    <property type="nucleotide sequence ID" value="NZ_WUMU01000016.1"/>
</dbReference>
<dbReference type="AlphaFoldDB" id="A0A6L7G3L9"/>
<sequence>MTRGTNGDQKKNLIPAVIPLRRGISYVIENIGGEYRNRTGVHGFAIRPKNHSKQVGYVSNHPQVGSEQNRNVSNAFAVQANENPGAAATATGAEIKADELQGEDYRRVTEEATLKAPKGSAFGKLIADRHKRATRMLGYALTLGSPDAWQGVITVWAARLDFTELAGVAFAALRALPSDTREAAARAALFDHEEAGMPLSPLGAIMGDARWWASIAARPELKAYALAAFEAMSPQDRAAFLSHIQGRVAA</sequence>
<dbReference type="EMBL" id="WUMU01000016">
    <property type="protein sequence ID" value="MXN18954.1"/>
    <property type="molecule type" value="Genomic_DNA"/>
</dbReference>
<gene>
    <name evidence="1" type="ORF">GR170_13985</name>
</gene>